<evidence type="ECO:0000259" key="2">
    <source>
        <dbReference type="Pfam" id="PF08929"/>
    </source>
</evidence>
<protein>
    <recommendedName>
        <fullName evidence="5">PoNi C-terminal domain-containing protein</fullName>
    </recommendedName>
</protein>
<dbReference type="SUPFAM" id="SSF140731">
    <property type="entry name" value="PA2201 C-terminal domain-like"/>
    <property type="match status" value="1"/>
</dbReference>
<evidence type="ECO:0000313" key="3">
    <source>
        <dbReference type="EMBL" id="SNR93321.1"/>
    </source>
</evidence>
<dbReference type="RefSeq" id="WP_089372130.1">
    <property type="nucleotide sequence ID" value="NZ_BMEP01000007.1"/>
</dbReference>
<organism evidence="3 4">
    <name type="scientific">Dokdonia pacifica</name>
    <dbReference type="NCBI Taxonomy" id="1627892"/>
    <lineage>
        <taxon>Bacteria</taxon>
        <taxon>Pseudomonadati</taxon>
        <taxon>Bacteroidota</taxon>
        <taxon>Flavobacteriia</taxon>
        <taxon>Flavobacteriales</taxon>
        <taxon>Flavobacteriaceae</taxon>
        <taxon>Dokdonia</taxon>
    </lineage>
</organism>
<feature type="domain" description="PoNi N-terminal" evidence="1">
    <location>
        <begin position="2"/>
        <end position="134"/>
    </location>
</feature>
<reference evidence="3 4" key="1">
    <citation type="submission" date="2017-06" db="EMBL/GenBank/DDBJ databases">
        <authorList>
            <person name="Kim H.J."/>
            <person name="Triplett B.A."/>
        </authorList>
    </citation>
    <scope>NUCLEOTIDE SEQUENCE [LARGE SCALE GENOMIC DNA]</scope>
    <source>
        <strain evidence="3 4">DSM 25597</strain>
    </source>
</reference>
<dbReference type="Pfam" id="PF08928">
    <property type="entry name" value="PoNi_N"/>
    <property type="match status" value="1"/>
</dbReference>
<keyword evidence="4" id="KW-1185">Reference proteome</keyword>
<dbReference type="AlphaFoldDB" id="A0A239AD98"/>
<evidence type="ECO:0008006" key="5">
    <source>
        <dbReference type="Google" id="ProtNLM"/>
    </source>
</evidence>
<dbReference type="Pfam" id="PF08929">
    <property type="entry name" value="PoNi_C"/>
    <property type="match status" value="1"/>
</dbReference>
<dbReference type="InterPro" id="IPR028983">
    <property type="entry name" value="PA2201-like_C"/>
</dbReference>
<gene>
    <name evidence="3" type="ORF">SAMN06265376_104328</name>
</gene>
<dbReference type="InterPro" id="IPR015024">
    <property type="entry name" value="PoNi_N"/>
</dbReference>
<feature type="domain" description="PoNi C-terminal" evidence="2">
    <location>
        <begin position="143"/>
        <end position="255"/>
    </location>
</feature>
<accession>A0A239AD98</accession>
<dbReference type="InterPro" id="IPR015025">
    <property type="entry name" value="PoNi_C"/>
</dbReference>
<proteinExistence type="predicted"/>
<evidence type="ECO:0000259" key="1">
    <source>
        <dbReference type="Pfam" id="PF08928"/>
    </source>
</evidence>
<dbReference type="OrthoDB" id="2067926at2"/>
<dbReference type="Gene3D" id="1.10.3920.10">
    <property type="entry name" value="PA2201 C-terminal domain-like"/>
    <property type="match status" value="1"/>
</dbReference>
<evidence type="ECO:0000313" key="4">
    <source>
        <dbReference type="Proteomes" id="UP000198379"/>
    </source>
</evidence>
<sequence length="257" mass="30301">MRDKIKDISYFNERVEALENSIDRRINKLENNLIKEERISIVKLSMSTTYRNLIIAKYSRGDNIKSNNIIDLYTQSVSLMYENWTEGSGKFVHSKGNTTTILDQYTFSNYLGILEVISLGVLLSISDTVFNKLIIYVERDRVKDFLLDFLFCYKDKAKTPVVEESYQVFFHINERYGRLKNIIQEPNNKIAEQELKYFLEKEWYASFKGTPMYGLHKNVHDLYVGYWCFIAAAIVKIKDLDDSTFRDNKYYPKDLIT</sequence>
<name>A0A239AD98_9FLAO</name>
<dbReference type="EMBL" id="FZNY01000004">
    <property type="protein sequence ID" value="SNR93321.1"/>
    <property type="molecule type" value="Genomic_DNA"/>
</dbReference>
<dbReference type="Proteomes" id="UP000198379">
    <property type="component" value="Unassembled WGS sequence"/>
</dbReference>